<evidence type="ECO:0000256" key="9">
    <source>
        <dbReference type="ARBA" id="ARBA00073635"/>
    </source>
</evidence>
<dbReference type="CDD" id="cd00757">
    <property type="entry name" value="ThiF_MoeB_HesA_family"/>
    <property type="match status" value="1"/>
</dbReference>
<dbReference type="PANTHER" id="PTHR10953">
    <property type="entry name" value="UBIQUITIN-ACTIVATING ENZYME E1"/>
    <property type="match status" value="1"/>
</dbReference>
<dbReference type="FunFam" id="3.40.50.720:FF:000033">
    <property type="entry name" value="Adenylyltransferase and sulfurtransferase MOCS3"/>
    <property type="match status" value="1"/>
</dbReference>
<feature type="domain" description="THIF-type NAD/FAD binding fold" evidence="14">
    <location>
        <begin position="104"/>
        <end position="338"/>
    </location>
</feature>
<dbReference type="GO" id="GO:0005524">
    <property type="term" value="F:ATP binding"/>
    <property type="evidence" value="ECO:0007669"/>
    <property type="project" value="UniProtKB-KW"/>
</dbReference>
<evidence type="ECO:0000256" key="6">
    <source>
        <dbReference type="ARBA" id="ARBA00055169"/>
    </source>
</evidence>
<comment type="catalytic activity">
    <reaction evidence="5">
        <text>[molybdopterin-synthase sulfur-carrier protein]-C-terminal Gly-Gly + ATP + H(+) = [molybdopterin-synthase sulfur-carrier protein]-C-terminal Gly-Gly-AMP + diphosphate</text>
        <dbReference type="Rhea" id="RHEA:43616"/>
        <dbReference type="Rhea" id="RHEA-COMP:12159"/>
        <dbReference type="Rhea" id="RHEA-COMP:12202"/>
        <dbReference type="ChEBI" id="CHEBI:15378"/>
        <dbReference type="ChEBI" id="CHEBI:30616"/>
        <dbReference type="ChEBI" id="CHEBI:33019"/>
        <dbReference type="ChEBI" id="CHEBI:90618"/>
        <dbReference type="ChEBI" id="CHEBI:90778"/>
        <dbReference type="EC" id="2.7.7.80"/>
    </reaction>
</comment>
<evidence type="ECO:0000259" key="14">
    <source>
        <dbReference type="Pfam" id="PF00899"/>
    </source>
</evidence>
<keyword evidence="2 15" id="KW-0808">Transferase</keyword>
<keyword evidence="16" id="KW-1185">Reference proteome</keyword>
<comment type="function">
    <text evidence="6">Catalyzes the adenylation by ATP of the carboxyl group of the C-terminal glycine of sulfur carrier protein MoaD.</text>
</comment>
<proteinExistence type="inferred from homology"/>
<evidence type="ECO:0000313" key="16">
    <source>
        <dbReference type="Proteomes" id="UP000183299"/>
    </source>
</evidence>
<dbReference type="GO" id="GO:0061605">
    <property type="term" value="F:molybdopterin-synthase adenylyltransferase activity"/>
    <property type="evidence" value="ECO:0007669"/>
    <property type="project" value="UniProtKB-EC"/>
</dbReference>
<dbReference type="Gene3D" id="3.40.50.720">
    <property type="entry name" value="NAD(P)-binding Rossmann-like Domain"/>
    <property type="match status" value="1"/>
</dbReference>
<dbReference type="Proteomes" id="UP000183299">
    <property type="component" value="Unassembled WGS sequence"/>
</dbReference>
<keyword evidence="13" id="KW-1133">Transmembrane helix</keyword>
<evidence type="ECO:0000256" key="5">
    <source>
        <dbReference type="ARBA" id="ARBA00052218"/>
    </source>
</evidence>
<dbReference type="EMBL" id="FORY01000006">
    <property type="protein sequence ID" value="SFJ56841.1"/>
    <property type="molecule type" value="Genomic_DNA"/>
</dbReference>
<dbReference type="NCBIfam" id="NF004281">
    <property type="entry name" value="PRK05690.1"/>
    <property type="match status" value="1"/>
</dbReference>
<evidence type="ECO:0000256" key="4">
    <source>
        <dbReference type="ARBA" id="ARBA00022840"/>
    </source>
</evidence>
<evidence type="ECO:0000256" key="2">
    <source>
        <dbReference type="ARBA" id="ARBA00022679"/>
    </source>
</evidence>
<feature type="transmembrane region" description="Helical" evidence="13">
    <location>
        <begin position="26"/>
        <end position="44"/>
    </location>
</feature>
<dbReference type="GO" id="GO:0008641">
    <property type="term" value="F:ubiquitin-like modifier activating enzyme activity"/>
    <property type="evidence" value="ECO:0007669"/>
    <property type="project" value="InterPro"/>
</dbReference>
<evidence type="ECO:0000313" key="15">
    <source>
        <dbReference type="EMBL" id="SFJ56841.1"/>
    </source>
</evidence>
<keyword evidence="13" id="KW-0472">Membrane</keyword>
<keyword evidence="15" id="KW-0548">Nucleotidyltransferase</keyword>
<evidence type="ECO:0000256" key="7">
    <source>
        <dbReference type="ARBA" id="ARBA00063809"/>
    </source>
</evidence>
<keyword evidence="13" id="KW-0812">Transmembrane</keyword>
<evidence type="ECO:0000256" key="11">
    <source>
        <dbReference type="ARBA" id="ARBA00075328"/>
    </source>
</evidence>
<organism evidence="15 16">
    <name type="scientific">Celeribacter halophilus</name>
    <dbReference type="NCBI Taxonomy" id="576117"/>
    <lineage>
        <taxon>Bacteria</taxon>
        <taxon>Pseudomonadati</taxon>
        <taxon>Pseudomonadota</taxon>
        <taxon>Alphaproteobacteria</taxon>
        <taxon>Rhodobacterales</taxon>
        <taxon>Roseobacteraceae</taxon>
        <taxon>Celeribacter</taxon>
    </lineage>
</organism>
<keyword evidence="4" id="KW-0067">ATP-binding</keyword>
<dbReference type="InterPro" id="IPR000594">
    <property type="entry name" value="ThiF_NAD_FAD-bd"/>
</dbReference>
<evidence type="ECO:0000256" key="13">
    <source>
        <dbReference type="SAM" id="Phobius"/>
    </source>
</evidence>
<dbReference type="InterPro" id="IPR035985">
    <property type="entry name" value="Ubiquitin-activating_enz"/>
</dbReference>
<dbReference type="GO" id="GO:0008146">
    <property type="term" value="F:sulfotransferase activity"/>
    <property type="evidence" value="ECO:0007669"/>
    <property type="project" value="TreeGrafter"/>
</dbReference>
<evidence type="ECO:0000256" key="3">
    <source>
        <dbReference type="ARBA" id="ARBA00022741"/>
    </source>
</evidence>
<name>A0A1I3SGV0_9RHOB</name>
<comment type="subunit">
    <text evidence="7">Homodimer. Forms a stable heterotetrameric complex of 2 MoeB and 2 MoaD during adenylation of MoaD.</text>
</comment>
<dbReference type="GO" id="GO:0005829">
    <property type="term" value="C:cytosol"/>
    <property type="evidence" value="ECO:0007669"/>
    <property type="project" value="TreeGrafter"/>
</dbReference>
<dbReference type="RefSeq" id="WP_066606872.1">
    <property type="nucleotide sequence ID" value="NZ_FORY01000006.1"/>
</dbReference>
<evidence type="ECO:0000256" key="12">
    <source>
        <dbReference type="ARBA" id="ARBA00078531"/>
    </source>
</evidence>
<accession>A0A1I3SGV0</accession>
<evidence type="ECO:0000256" key="1">
    <source>
        <dbReference type="ARBA" id="ARBA00009919"/>
    </source>
</evidence>
<dbReference type="EC" id="2.7.7.80" evidence="8"/>
<sequence>MSYFLIISAVLWGIGRLTGAPKRARWAMIGVLYLAVLMAVTVLPEEHALRASLGGSLGEWLLIGVAALIVLVYRAGLARLRRKAKVVEAPAQEGAFRPAELDRYMRHILLREIGGPGQKKLKDAKVLVIGAGGLGAPVLQYLAASGVGVIGVIDPDVVESSNLQRQVIHTDDRIGVPKVFSAAEAMKAQNPFIEVRPYHRAFDESSMDMVAEYDLVLDGTDNFDTRYLANRACVIHGKPLVAAAITQWEGQISTYKSHENGPCYQCVFPERPAEGMVPSCAEAGVAAPLPGVLGTMMAMEAVKEITGAGQGLKGRLVIHDALYAETRSITVKKRPDCPICGGKSVNRKT</sequence>
<comment type="similarity">
    <text evidence="1">Belongs to the HesA/MoeB/ThiF family.</text>
</comment>
<gene>
    <name evidence="15" type="ORF">SAMN04488138_106168</name>
</gene>
<dbReference type="AlphaFoldDB" id="A0A1I3SGV0"/>
<dbReference type="OrthoDB" id="9804286at2"/>
<dbReference type="GO" id="GO:0004792">
    <property type="term" value="F:thiosulfate-cyanide sulfurtransferase activity"/>
    <property type="evidence" value="ECO:0007669"/>
    <property type="project" value="TreeGrafter"/>
</dbReference>
<feature type="transmembrane region" description="Helical" evidence="13">
    <location>
        <begin position="56"/>
        <end position="75"/>
    </location>
</feature>
<reference evidence="15 16" key="1">
    <citation type="submission" date="2016-10" db="EMBL/GenBank/DDBJ databases">
        <authorList>
            <person name="de Groot N.N."/>
        </authorList>
    </citation>
    <scope>NUCLEOTIDE SEQUENCE [LARGE SCALE GENOMIC DNA]</scope>
    <source>
        <strain evidence="15 16">CGMCC 1.8891</strain>
    </source>
</reference>
<dbReference type="SUPFAM" id="SSF69572">
    <property type="entry name" value="Activating enzymes of the ubiquitin-like proteins"/>
    <property type="match status" value="1"/>
</dbReference>
<keyword evidence="3" id="KW-0547">Nucleotide-binding</keyword>
<dbReference type="GeneID" id="98665302"/>
<protein>
    <recommendedName>
        <fullName evidence="9">Molybdopterin-synthase adenylyltransferase</fullName>
        <ecNumber evidence="8">2.7.7.80</ecNumber>
    </recommendedName>
    <alternativeName>
        <fullName evidence="12">MoaD protein adenylase</fullName>
    </alternativeName>
    <alternativeName>
        <fullName evidence="10">Molybdopterin-converting factor subunit 1 adenylase</fullName>
    </alternativeName>
    <alternativeName>
        <fullName evidence="11">Sulfur carrier protein MoaD adenylyltransferase</fullName>
    </alternativeName>
</protein>
<dbReference type="InterPro" id="IPR045886">
    <property type="entry name" value="ThiF/MoeB/HesA"/>
</dbReference>
<evidence type="ECO:0000256" key="8">
    <source>
        <dbReference type="ARBA" id="ARBA00066884"/>
    </source>
</evidence>
<dbReference type="STRING" id="576117.SAMN04488138_106168"/>
<dbReference type="Pfam" id="PF00899">
    <property type="entry name" value="ThiF"/>
    <property type="match status" value="1"/>
</dbReference>
<dbReference type="PANTHER" id="PTHR10953:SF102">
    <property type="entry name" value="ADENYLYLTRANSFERASE AND SULFURTRANSFERASE MOCS3"/>
    <property type="match status" value="1"/>
</dbReference>
<evidence type="ECO:0000256" key="10">
    <source>
        <dbReference type="ARBA" id="ARBA00075110"/>
    </source>
</evidence>